<dbReference type="GO" id="GO:0017056">
    <property type="term" value="F:structural constituent of nuclear pore"/>
    <property type="evidence" value="ECO:0007669"/>
    <property type="project" value="TreeGrafter"/>
</dbReference>
<dbReference type="VEuPathDB" id="VectorBase:LLONM1_010000"/>
<evidence type="ECO:0000313" key="9">
    <source>
        <dbReference type="EnsemblMetazoa" id="LLOJ003460-PA"/>
    </source>
</evidence>
<evidence type="ECO:0000256" key="2">
    <source>
        <dbReference type="ARBA" id="ARBA00022448"/>
    </source>
</evidence>
<name>A0A1B0CGF9_LUTLO</name>
<proteinExistence type="predicted"/>
<evidence type="ECO:0000259" key="7">
    <source>
        <dbReference type="Pfam" id="PF23354"/>
    </source>
</evidence>
<feature type="domain" description="NUP160 helical" evidence="5">
    <location>
        <begin position="554"/>
        <end position="777"/>
    </location>
</feature>
<reference evidence="10" key="1">
    <citation type="submission" date="2012-05" db="EMBL/GenBank/DDBJ databases">
        <title>Whole Genome Assembly of Lutzomyia longipalpis.</title>
        <authorList>
            <person name="Richards S."/>
            <person name="Qu C."/>
            <person name="Dillon R."/>
            <person name="Worley K."/>
            <person name="Scherer S."/>
            <person name="Batterton M."/>
            <person name="Taylor A."/>
            <person name="Hawes A."/>
            <person name="Hernandez B."/>
            <person name="Kovar C."/>
            <person name="Mandapat C."/>
            <person name="Pham C."/>
            <person name="Qu C."/>
            <person name="Jing C."/>
            <person name="Bess C."/>
            <person name="Bandaranaike D."/>
            <person name="Ngo D."/>
            <person name="Ongeri F."/>
            <person name="Arias F."/>
            <person name="Lara F."/>
            <person name="Weissenberger G."/>
            <person name="Kamau G."/>
            <person name="Han H."/>
            <person name="Shen H."/>
            <person name="Dinh H."/>
            <person name="Khalil I."/>
            <person name="Jones J."/>
            <person name="Shafer J."/>
            <person name="Jayaseelan J."/>
            <person name="Quiroz J."/>
            <person name="Blankenburg K."/>
            <person name="Nguyen L."/>
            <person name="Jackson L."/>
            <person name="Francisco L."/>
            <person name="Tang L.-Y."/>
            <person name="Pu L.-L."/>
            <person name="Perales L."/>
            <person name="Lorensuhewa L."/>
            <person name="Munidasa M."/>
            <person name="Coyle M."/>
            <person name="Taylor M."/>
            <person name="Puazo M."/>
            <person name="Firestine M."/>
            <person name="Scheel M."/>
            <person name="Javaid M."/>
            <person name="Wang M."/>
            <person name="Li M."/>
            <person name="Tabassum N."/>
            <person name="Saada N."/>
            <person name="Osuji N."/>
            <person name="Aqrawi P."/>
            <person name="Fu Q."/>
            <person name="Thornton R."/>
            <person name="Raj R."/>
            <person name="Goodspeed R."/>
            <person name="Mata R."/>
            <person name="Najjar R."/>
            <person name="Gubbala S."/>
            <person name="Lee S."/>
            <person name="Denson S."/>
            <person name="Patil S."/>
            <person name="Macmil S."/>
            <person name="Qi S."/>
            <person name="Matskevitch T."/>
            <person name="Palculict T."/>
            <person name="Mathew T."/>
            <person name="Vee V."/>
            <person name="Velamala V."/>
            <person name="Korchina V."/>
            <person name="Cai W."/>
            <person name="Liu W."/>
            <person name="Dai W."/>
            <person name="Zou X."/>
            <person name="Zhu Y."/>
            <person name="Zhang Y."/>
            <person name="Wu Y.-Q."/>
            <person name="Xin Y."/>
            <person name="Nazarath L."/>
            <person name="Kovar C."/>
            <person name="Han Y."/>
            <person name="Muzny D."/>
            <person name="Gibbs R."/>
        </authorList>
    </citation>
    <scope>NUCLEOTIDE SEQUENCE [LARGE SCALE GENOMIC DNA]</scope>
    <source>
        <strain evidence="10">Jacobina</strain>
    </source>
</reference>
<dbReference type="InterPro" id="IPR056535">
    <property type="entry name" value="TPR_NUP160_M"/>
</dbReference>
<dbReference type="PANTHER" id="PTHR21286">
    <property type="entry name" value="NUCLEAR PORE COMPLEX PROTEIN NUP160"/>
    <property type="match status" value="1"/>
</dbReference>
<reference evidence="9" key="3">
    <citation type="submission" date="2020-05" db="UniProtKB">
        <authorList>
            <consortium name="EnsemblMetazoa"/>
        </authorList>
    </citation>
    <scope>IDENTIFICATION</scope>
    <source>
        <strain evidence="9">Jacobina</strain>
    </source>
</reference>
<evidence type="ECO:0000256" key="1">
    <source>
        <dbReference type="ARBA" id="ARBA00004123"/>
    </source>
</evidence>
<evidence type="ECO:0000313" key="10">
    <source>
        <dbReference type="Proteomes" id="UP000092461"/>
    </source>
</evidence>
<comment type="subcellular location">
    <subcellularLocation>
        <location evidence="1">Nucleus</location>
    </subcellularLocation>
</comment>
<dbReference type="EnsemblMetazoa" id="LLOJ003460-RA">
    <property type="protein sequence ID" value="LLOJ003460-PA"/>
    <property type="gene ID" value="LLOJ003460"/>
</dbReference>
<evidence type="ECO:0000259" key="6">
    <source>
        <dbReference type="Pfam" id="PF23347"/>
    </source>
</evidence>
<accession>A0A1B0CGF9</accession>
<dbReference type="InterPro" id="IPR021717">
    <property type="entry name" value="Nucleoporin_Nup160"/>
</dbReference>
<evidence type="ECO:0000259" key="4">
    <source>
        <dbReference type="Pfam" id="PF11715"/>
    </source>
</evidence>
<dbReference type="Proteomes" id="UP000092461">
    <property type="component" value="Unassembled WGS sequence"/>
</dbReference>
<dbReference type="InterPro" id="IPR056547">
    <property type="entry name" value="NUP160_helical"/>
</dbReference>
<keyword evidence="2" id="KW-0813">Transport</keyword>
<dbReference type="PANTHER" id="PTHR21286:SF0">
    <property type="entry name" value="NUCLEAR PORE COMPLEX PROTEIN NUP160"/>
    <property type="match status" value="1"/>
</dbReference>
<dbReference type="EMBL" id="AJWK01011081">
    <property type="status" value="NOT_ANNOTATED_CDS"/>
    <property type="molecule type" value="Genomic_DNA"/>
</dbReference>
<dbReference type="VEuPathDB" id="VectorBase:LLOJ003460"/>
<keyword evidence="10" id="KW-1185">Reference proteome</keyword>
<reference evidence="8" key="2">
    <citation type="journal article" date="2020" name="BMC">
        <title>Leishmania infection induces a limited differential gene expression in the sand fly midgut.</title>
        <authorList>
            <person name="Coutinho-Abreu I.V."/>
            <person name="Serafim T.D."/>
            <person name="Meneses C."/>
            <person name="Kamhawi S."/>
            <person name="Oliveira F."/>
            <person name="Valenzuela J.G."/>
        </authorList>
    </citation>
    <scope>NUCLEOTIDE SEQUENCE</scope>
    <source>
        <strain evidence="8">Jacobina</strain>
        <tissue evidence="8">Midgut</tissue>
    </source>
</reference>
<feature type="domain" description="NUP160 C-terminal TPR" evidence="6">
    <location>
        <begin position="1115"/>
        <end position="1360"/>
    </location>
</feature>
<dbReference type="GO" id="GO:0005643">
    <property type="term" value="C:nuclear pore"/>
    <property type="evidence" value="ECO:0007669"/>
    <property type="project" value="TreeGrafter"/>
</dbReference>
<feature type="domain" description="Nucleoporin Nup120/160 beta-propeller" evidence="4">
    <location>
        <begin position="65"/>
        <end position="525"/>
    </location>
</feature>
<dbReference type="Pfam" id="PF23347">
    <property type="entry name" value="TPR_Nup160_C"/>
    <property type="match status" value="1"/>
</dbReference>
<dbReference type="Pfam" id="PF11715">
    <property type="entry name" value="Beta-prop_Nup120_160"/>
    <property type="match status" value="1"/>
</dbReference>
<organism evidence="9 10">
    <name type="scientific">Lutzomyia longipalpis</name>
    <name type="common">Sand fly</name>
    <dbReference type="NCBI Taxonomy" id="7200"/>
    <lineage>
        <taxon>Eukaryota</taxon>
        <taxon>Metazoa</taxon>
        <taxon>Ecdysozoa</taxon>
        <taxon>Arthropoda</taxon>
        <taxon>Hexapoda</taxon>
        <taxon>Insecta</taxon>
        <taxon>Pterygota</taxon>
        <taxon>Neoptera</taxon>
        <taxon>Endopterygota</taxon>
        <taxon>Diptera</taxon>
        <taxon>Nematocera</taxon>
        <taxon>Psychodoidea</taxon>
        <taxon>Psychodidae</taxon>
        <taxon>Lutzomyia</taxon>
        <taxon>Lutzomyia</taxon>
    </lineage>
</organism>
<dbReference type="Pfam" id="PF23345">
    <property type="entry name" value="NUP160_helical"/>
    <property type="match status" value="1"/>
</dbReference>
<dbReference type="EMBL" id="GITU01006164">
    <property type="protein sequence ID" value="MBC1174867.1"/>
    <property type="molecule type" value="Transcribed_RNA"/>
</dbReference>
<dbReference type="Pfam" id="PF23354">
    <property type="entry name" value="TPR_NUP160_120_M"/>
    <property type="match status" value="1"/>
</dbReference>
<evidence type="ECO:0000313" key="8">
    <source>
        <dbReference type="EMBL" id="MBC1174867.1"/>
    </source>
</evidence>
<dbReference type="SUPFAM" id="SSF50978">
    <property type="entry name" value="WD40 repeat-like"/>
    <property type="match status" value="1"/>
</dbReference>
<dbReference type="InterPro" id="IPR059141">
    <property type="entry name" value="Beta-prop_Nup120_160"/>
</dbReference>
<sequence>MIVSAEMEDCSIRYREVIPNQSVEEKWKEITLTFGGTQSTLQDIIAEKAGGFCYADKSNLQSRNRYIYWRTSHDILELSEVSLDLDLVDNNVRYKFSESRILAVSVCELVDFIVILVATVGSVHRLYYPHPNQLHKSTVLDTKCMSIFKEASVTHARDPLTFHMIGSATSTNQPIAHAAACGMNEDGSEAYFALARQNTLTLFTMNCSNGHTVSMELRQTNMFYVGKTSSNNNYVNSLIFYTIADVTYLFALYRDNFLRMWSLGSGQCVATINCHEDSTETKLQNPQNSTLRCGKSNTICAFLSYASGCEFVIINVAPDPIGGSNHTLNLVNIILAPSYDLIEYQLTENRIWGFSVNSEGEYKVSSVSLVPGSGVNWISAALQPLPDRFTAQQIEITKDPRQAYCSYIFQPGRFQKSVIAKALVMFRRSNILPDNNYPISILKDRVCHAVATDIENEIRGLDLPDEEYIEICVYFWDKFYSCCEQYHMKACQPIGLIPLQLESLDTVCIVKKNMFSLLRRCELLEHCMLSGRQVDTEEGSQLPRELEENSAKMDGLVKLVAILAEIEHQIPDDDKLDIDRRLYQLQMPINIVYNLVREMLAGEYDKTPLTRAFLTQIRQQALNIKDVPEAMHALLEALRLDFAPQDEMSRYSGQNEHIKNLFASQFGISIVAESLEQIATIRYVLCRNLLILQHIFIDTNALPSDVLENVRSHQMPETEVFVQAYFVIVWICKSSADPGYVNSSLDSSINRLNSLQLSDARQFMLKTTEPCSLLELFLKNRGWHMMLQHYMSGNFRTPINESQTETTLLSLATIVGQLVWPVSGNFAFGAWLIGSCQQIHIQDYVRLLNGWCEWNNCSRQFILAVSMLDSGEVEKAYDLFIQASRGVYTEPFLMEKIIGQDMEGELTTGEAIVMYYLKVIRLFEQYNALQCVIRLAQSAIQLLVPKHPQLAMFQSIMFTNHLALNHYEEAYHSLISNVEPSRRKDYLRELVMCLFQKKRLDLLMRFPYIGLQDELESIIETRARSMPIEDNIHYNFLYAFFITKDNMRKAAAVMYEQAMRFGYESNSLDAMQYRYDCLLACVNALHLVDKQYAWIAKPVSSKEDGYLVDKVVVLEIEDIRRELHYIEASIILSRHRRELSSVLKVGADELVALLSTSRLFTAAIKLARTYKITPTVVVENLASACVHASSEQSNEVWQWLQENDLADLPLKNSPVAVAWNLLEKLVTENEVTGTTIIRRCVAKRILHLGTFLPYWLFLSYKKANPSELLHLFIVHGHLVEATDFATSYLAAMLGNNYEAFGLRNSLLPNEAALCLPVHDLDLLLHALKLNFDYDTAYEEAHKKLTDCVDEYLTAVDEVSVSKVQYELQKC</sequence>
<dbReference type="InterPro" id="IPR056536">
    <property type="entry name" value="TPR_NUP160_C"/>
</dbReference>
<dbReference type="InterPro" id="IPR036322">
    <property type="entry name" value="WD40_repeat_dom_sf"/>
</dbReference>
<evidence type="ECO:0000256" key="3">
    <source>
        <dbReference type="ARBA" id="ARBA00023242"/>
    </source>
</evidence>
<keyword evidence="3" id="KW-0539">Nucleus</keyword>
<evidence type="ECO:0000259" key="5">
    <source>
        <dbReference type="Pfam" id="PF23345"/>
    </source>
</evidence>
<feature type="domain" description="NUP160 middle TPR" evidence="7">
    <location>
        <begin position="820"/>
        <end position="1087"/>
    </location>
</feature>
<protein>
    <submittedName>
        <fullName evidence="8">Putative nuclear pore complex nup160 component</fullName>
    </submittedName>
</protein>